<dbReference type="InterPro" id="IPR029058">
    <property type="entry name" value="AB_hydrolase_fold"/>
</dbReference>
<dbReference type="InterPro" id="IPR036736">
    <property type="entry name" value="ACP-like_sf"/>
</dbReference>
<comment type="caution">
    <text evidence="3">The sequence shown here is derived from an EMBL/GenBank/DDBJ whole genome shotgun (WGS) entry which is preliminary data.</text>
</comment>
<evidence type="ECO:0000313" key="3">
    <source>
        <dbReference type="EMBL" id="TQF02741.1"/>
    </source>
</evidence>
<organism evidence="3 4">
    <name type="scientific">Kitasatospora acidiphila</name>
    <dbReference type="NCBI Taxonomy" id="2567942"/>
    <lineage>
        <taxon>Bacteria</taxon>
        <taxon>Bacillati</taxon>
        <taxon>Actinomycetota</taxon>
        <taxon>Actinomycetes</taxon>
        <taxon>Kitasatosporales</taxon>
        <taxon>Streptomycetaceae</taxon>
        <taxon>Kitasatospora</taxon>
    </lineage>
</organism>
<dbReference type="SUPFAM" id="SSF47336">
    <property type="entry name" value="ACP-like"/>
    <property type="match status" value="1"/>
</dbReference>
<sequence length="112" mass="11874">MRGHRGQAGCDRGAHPGVGRRHGCGAHRSPGRSRGRTGSVEDGFFTLGGHSVPATQLVSRVWALLGVKLPVRVHDEASTPAAIAAAPAELTDGKKKQARLALRPVRKQEESR</sequence>
<evidence type="ECO:0000313" key="4">
    <source>
        <dbReference type="Proteomes" id="UP000319103"/>
    </source>
</evidence>
<name>A0A540W159_9ACTN</name>
<feature type="region of interest" description="Disordered" evidence="1">
    <location>
        <begin position="1"/>
        <end position="42"/>
    </location>
</feature>
<evidence type="ECO:0000259" key="2">
    <source>
        <dbReference type="Pfam" id="PF00550"/>
    </source>
</evidence>
<gene>
    <name evidence="3" type="ORF">E6W39_11325</name>
</gene>
<evidence type="ECO:0000256" key="1">
    <source>
        <dbReference type="SAM" id="MobiDB-lite"/>
    </source>
</evidence>
<dbReference type="Proteomes" id="UP000319103">
    <property type="component" value="Unassembled WGS sequence"/>
</dbReference>
<feature type="region of interest" description="Disordered" evidence="1">
    <location>
        <begin position="88"/>
        <end position="112"/>
    </location>
</feature>
<dbReference type="OrthoDB" id="3873647at2"/>
<accession>A0A540W159</accession>
<feature type="compositionally biased region" description="Basic residues" evidence="1">
    <location>
        <begin position="18"/>
        <end position="35"/>
    </location>
</feature>
<dbReference type="Gene3D" id="3.40.50.1820">
    <property type="entry name" value="alpha/beta hydrolase"/>
    <property type="match status" value="1"/>
</dbReference>
<feature type="domain" description="Carrier" evidence="2">
    <location>
        <begin position="39"/>
        <end position="85"/>
    </location>
</feature>
<protein>
    <recommendedName>
        <fullName evidence="2">Carrier domain-containing protein</fullName>
    </recommendedName>
</protein>
<dbReference type="EMBL" id="VIGB01000003">
    <property type="protein sequence ID" value="TQF02741.1"/>
    <property type="molecule type" value="Genomic_DNA"/>
</dbReference>
<proteinExistence type="predicted"/>
<keyword evidence="4" id="KW-1185">Reference proteome</keyword>
<dbReference type="Pfam" id="PF00550">
    <property type="entry name" value="PP-binding"/>
    <property type="match status" value="1"/>
</dbReference>
<reference evidence="3 4" key="1">
    <citation type="submission" date="2019-06" db="EMBL/GenBank/DDBJ databases">
        <title>Description of Kitasatospora acidophila sp. nov. isolated from pine grove soil, and reclassification of Streptomyces novaecaesareae to Kitasatospora novaeceasareae comb. nov.</title>
        <authorList>
            <person name="Kim M.J."/>
        </authorList>
    </citation>
    <scope>NUCLEOTIDE SEQUENCE [LARGE SCALE GENOMIC DNA]</scope>
    <source>
        <strain evidence="3 4">MMS16-CNU292</strain>
    </source>
</reference>
<dbReference type="InterPro" id="IPR009081">
    <property type="entry name" value="PP-bd_ACP"/>
</dbReference>
<dbReference type="AlphaFoldDB" id="A0A540W159"/>